<reference evidence="10" key="1">
    <citation type="submission" date="2022-11" db="UniProtKB">
        <authorList>
            <consortium name="WormBaseParasite"/>
        </authorList>
    </citation>
    <scope>IDENTIFICATION</scope>
</reference>
<comment type="similarity">
    <text evidence="2">Belongs to the inorganic phosphate transporter (PiT) (TC 2.A.20) family.</text>
</comment>
<name>A0A914XEH4_9BILA</name>
<keyword evidence="9" id="KW-1185">Reference proteome</keyword>
<feature type="transmembrane region" description="Helical" evidence="8">
    <location>
        <begin position="179"/>
        <end position="204"/>
    </location>
</feature>
<dbReference type="PANTHER" id="PTHR11101:SF52">
    <property type="entry name" value="PHOSPHATE TRANSPORTER"/>
    <property type="match status" value="1"/>
</dbReference>
<dbReference type="PANTHER" id="PTHR11101">
    <property type="entry name" value="PHOSPHATE TRANSPORTER"/>
    <property type="match status" value="1"/>
</dbReference>
<evidence type="ECO:0000256" key="6">
    <source>
        <dbReference type="ARBA" id="ARBA00022989"/>
    </source>
</evidence>
<keyword evidence="6 8" id="KW-1133">Transmembrane helix</keyword>
<feature type="transmembrane region" description="Helical" evidence="8">
    <location>
        <begin position="17"/>
        <end position="35"/>
    </location>
</feature>
<evidence type="ECO:0000313" key="10">
    <source>
        <dbReference type="WBParaSite" id="PSAMB.scaffold8141size6568.g30995.t1"/>
    </source>
</evidence>
<dbReference type="GO" id="GO:0016020">
    <property type="term" value="C:membrane"/>
    <property type="evidence" value="ECO:0007669"/>
    <property type="project" value="UniProtKB-SubCell"/>
</dbReference>
<dbReference type="GO" id="GO:0005315">
    <property type="term" value="F:phosphate transmembrane transporter activity"/>
    <property type="evidence" value="ECO:0007669"/>
    <property type="project" value="InterPro"/>
</dbReference>
<keyword evidence="5 8" id="KW-0812">Transmembrane</keyword>
<keyword evidence="4" id="KW-0592">Phosphate transport</keyword>
<evidence type="ECO:0000256" key="8">
    <source>
        <dbReference type="SAM" id="Phobius"/>
    </source>
</evidence>
<keyword evidence="3" id="KW-0813">Transport</keyword>
<evidence type="ECO:0000313" key="9">
    <source>
        <dbReference type="Proteomes" id="UP000887566"/>
    </source>
</evidence>
<dbReference type="AlphaFoldDB" id="A0A914XEH4"/>
<dbReference type="InterPro" id="IPR001204">
    <property type="entry name" value="Phos_transporter"/>
</dbReference>
<protein>
    <submittedName>
        <fullName evidence="10">Uncharacterized protein</fullName>
    </submittedName>
</protein>
<dbReference type="GO" id="GO:0035435">
    <property type="term" value="P:phosphate ion transmembrane transport"/>
    <property type="evidence" value="ECO:0007669"/>
    <property type="project" value="TreeGrafter"/>
</dbReference>
<proteinExistence type="inferred from homology"/>
<evidence type="ECO:0000256" key="4">
    <source>
        <dbReference type="ARBA" id="ARBA00022592"/>
    </source>
</evidence>
<evidence type="ECO:0000256" key="5">
    <source>
        <dbReference type="ARBA" id="ARBA00022692"/>
    </source>
</evidence>
<dbReference type="Pfam" id="PF01384">
    <property type="entry name" value="PHO4"/>
    <property type="match status" value="1"/>
</dbReference>
<feature type="transmembrane region" description="Helical" evidence="8">
    <location>
        <begin position="138"/>
        <end position="167"/>
    </location>
</feature>
<comment type="subcellular location">
    <subcellularLocation>
        <location evidence="1">Membrane</location>
        <topology evidence="1">Multi-pass membrane protein</topology>
    </subcellularLocation>
</comment>
<organism evidence="9 10">
    <name type="scientific">Plectus sambesii</name>
    <dbReference type="NCBI Taxonomy" id="2011161"/>
    <lineage>
        <taxon>Eukaryota</taxon>
        <taxon>Metazoa</taxon>
        <taxon>Ecdysozoa</taxon>
        <taxon>Nematoda</taxon>
        <taxon>Chromadorea</taxon>
        <taxon>Plectida</taxon>
        <taxon>Plectina</taxon>
        <taxon>Plectoidea</taxon>
        <taxon>Plectidae</taxon>
        <taxon>Plectus</taxon>
    </lineage>
</organism>
<feature type="transmembrane region" description="Helical" evidence="8">
    <location>
        <begin position="224"/>
        <end position="241"/>
    </location>
</feature>
<evidence type="ECO:0000256" key="3">
    <source>
        <dbReference type="ARBA" id="ARBA00022448"/>
    </source>
</evidence>
<evidence type="ECO:0000256" key="1">
    <source>
        <dbReference type="ARBA" id="ARBA00004141"/>
    </source>
</evidence>
<evidence type="ECO:0000256" key="2">
    <source>
        <dbReference type="ARBA" id="ARBA00009916"/>
    </source>
</evidence>
<feature type="transmembrane region" description="Helical" evidence="8">
    <location>
        <begin position="42"/>
        <end position="63"/>
    </location>
</feature>
<sequence>MVVEFVYQPGWVSQFEWIIYTGFVICFFLSFGMGANDCANSYGTVIGAGVLKLWQAYVLATIFETLGAGMLGYQVTNTIREGIVDPSIYSVFVQQNSSNNTWMEVSNCSANTIAMNNCTELTRAEFLMGELGALTGTAFWLIFAGIFSLPVSATQSVVGATVGFTLVFHGTKGIQGRELIDIVVSWVSSPLLAGFFSTVFFLIIKFSVFKRADPLEASLNTAPFWFWFTLAVNTFTVFYGGSK</sequence>
<dbReference type="WBParaSite" id="PSAMB.scaffold8141size6568.g30995.t1">
    <property type="protein sequence ID" value="PSAMB.scaffold8141size6568.g30995.t1"/>
    <property type="gene ID" value="PSAMB.scaffold8141size6568.g30995"/>
</dbReference>
<dbReference type="Proteomes" id="UP000887566">
    <property type="component" value="Unplaced"/>
</dbReference>
<evidence type="ECO:0000256" key="7">
    <source>
        <dbReference type="ARBA" id="ARBA00023136"/>
    </source>
</evidence>
<accession>A0A914XEH4</accession>
<keyword evidence="7 8" id="KW-0472">Membrane</keyword>